<dbReference type="AlphaFoldDB" id="A0AAP2CRG9"/>
<dbReference type="InterPro" id="IPR029030">
    <property type="entry name" value="Caspase-like_dom_sf"/>
</dbReference>
<feature type="region of interest" description="Disordered" evidence="2">
    <location>
        <begin position="598"/>
        <end position="638"/>
    </location>
</feature>
<dbReference type="Pfam" id="PF00656">
    <property type="entry name" value="Peptidase_C14"/>
    <property type="match status" value="1"/>
</dbReference>
<name>A0AAP2CRG9_9RHOB</name>
<dbReference type="PROSITE" id="PS50208">
    <property type="entry name" value="CASPASE_P20"/>
    <property type="match status" value="1"/>
</dbReference>
<evidence type="ECO:0000256" key="1">
    <source>
        <dbReference type="ARBA" id="ARBA00010134"/>
    </source>
</evidence>
<dbReference type="SMART" id="SM00115">
    <property type="entry name" value="CASc"/>
    <property type="match status" value="1"/>
</dbReference>
<dbReference type="Gene3D" id="3.40.50.1460">
    <property type="match status" value="1"/>
</dbReference>
<feature type="compositionally biased region" description="Low complexity" evidence="2">
    <location>
        <begin position="611"/>
        <end position="621"/>
    </location>
</feature>
<dbReference type="InterPro" id="IPR011600">
    <property type="entry name" value="Pept_C14_caspase"/>
</dbReference>
<dbReference type="GO" id="GO:0004197">
    <property type="term" value="F:cysteine-type endopeptidase activity"/>
    <property type="evidence" value="ECO:0007669"/>
    <property type="project" value="InterPro"/>
</dbReference>
<feature type="domain" description="Caspase family p20" evidence="3">
    <location>
        <begin position="55"/>
        <end position="184"/>
    </location>
</feature>
<evidence type="ECO:0000313" key="4">
    <source>
        <dbReference type="EMBL" id="MBT0957246.1"/>
    </source>
</evidence>
<dbReference type="GO" id="GO:0006508">
    <property type="term" value="P:proteolysis"/>
    <property type="evidence" value="ECO:0007669"/>
    <property type="project" value="InterPro"/>
</dbReference>
<dbReference type="InterPro" id="IPR001309">
    <property type="entry name" value="Pept_C14_p20"/>
</dbReference>
<protein>
    <submittedName>
        <fullName evidence="4">Caspase family protein</fullName>
    </submittedName>
</protein>
<dbReference type="InterPro" id="IPR015917">
    <property type="entry name" value="Pept_C14A"/>
</dbReference>
<evidence type="ECO:0000313" key="5">
    <source>
        <dbReference type="Proteomes" id="UP001315686"/>
    </source>
</evidence>
<reference evidence="4 5" key="1">
    <citation type="journal article" date="2021" name="Arch. Microbiol.">
        <title>Harenicola maris gen. nov., sp. nov. isolated from the Sea of Japan shallow sediments.</title>
        <authorList>
            <person name="Romanenko L.A."/>
            <person name="Kurilenko V.V."/>
            <person name="Chernysheva N.Y."/>
            <person name="Tekutyeva L.A."/>
            <person name="Velansky P.V."/>
            <person name="Svetashev V.I."/>
            <person name="Isaeva M.P."/>
        </authorList>
    </citation>
    <scope>NUCLEOTIDE SEQUENCE [LARGE SCALE GENOMIC DNA]</scope>
    <source>
        <strain evidence="4 5">KMM 3653</strain>
    </source>
</reference>
<accession>A0AAP2CRG9</accession>
<proteinExistence type="inferred from homology"/>
<evidence type="ECO:0000259" key="3">
    <source>
        <dbReference type="PROSITE" id="PS50208"/>
    </source>
</evidence>
<organism evidence="4 5">
    <name type="scientific">Harenicola maris</name>
    <dbReference type="NCBI Taxonomy" id="2841044"/>
    <lineage>
        <taxon>Bacteria</taxon>
        <taxon>Pseudomonadati</taxon>
        <taxon>Pseudomonadota</taxon>
        <taxon>Alphaproteobacteria</taxon>
        <taxon>Rhodobacterales</taxon>
        <taxon>Paracoccaceae</taxon>
        <taxon>Harenicola</taxon>
    </lineage>
</organism>
<dbReference type="PANTHER" id="PTHR22576">
    <property type="entry name" value="MUCOSA ASSOCIATED LYMPHOID TISSUE LYMPHOMA TRANSLOCATION PROTEIN 1/PARACASPASE"/>
    <property type="match status" value="1"/>
</dbReference>
<sequence length="638" mass="68501">MSGTRRAHFKTTQTALKGGTYLSRLSAPRRALGALAKSGPLAVIFCTAMTLSAEAKRLALVVGNSAYENVYPLKNATNDAEDVADALERMDFEVTLLTDASEADFWTKLDEFAANAEDAESTVFFFSGHAFQFGGANYLVPKDANLSSVDAIKSQTWRLDDIVKKLQDRNRQTLIFLDACRNNPLPESTRDQAGPGLAKLETGTGTYVAFATQPGNVTSDGAGENSPFTLALLDHMETPGISISDMMIRVRNDVRADTFEKQVPFEQNSLFAQFYFEPEVERSAALTEADYEMIAALDPDTRQRLLAALGNSGVEIEITIDDAPEEPVVEVVSLDTSGIEASPLLIIDDVSPSEPVELRVETPSTVNANQAAQINNEASRASVAATSEAGAAVETQVARMNPQTGTTLTPGQAEQALTAEQAEQAAAANEQLASVLPADPTATTSTIRQGDALVLAALSPTRSLGPITEPRSRVIGQEVDEETAAAAGIDTTLDQLDGKELAKEAQRELRRLGCYRMAIDGDWGKGSKLALVRYYASRKTAPDNLDPTNALLRVLKTEEKVVCARVVEKKKVAAKAVKGTYKSTRGTAKKTTTKAAAKTTAKTSTKKKIITRTTTKKTASGQPAKKKTIKRINSGVFR</sequence>
<keyword evidence="5" id="KW-1185">Reference proteome</keyword>
<comment type="similarity">
    <text evidence="1">Belongs to the peptidase C14A family.</text>
</comment>
<dbReference type="PANTHER" id="PTHR22576:SF37">
    <property type="entry name" value="MUCOSA-ASSOCIATED LYMPHOID TISSUE LYMPHOMA TRANSLOCATION PROTEIN 1"/>
    <property type="match status" value="1"/>
</dbReference>
<dbReference type="EMBL" id="JADQAZ010000001">
    <property type="protein sequence ID" value="MBT0957246.1"/>
    <property type="molecule type" value="Genomic_DNA"/>
</dbReference>
<gene>
    <name evidence="4" type="ORF">IV417_07610</name>
</gene>
<dbReference type="SUPFAM" id="SSF52129">
    <property type="entry name" value="Caspase-like"/>
    <property type="match status" value="1"/>
</dbReference>
<evidence type="ECO:0000256" key="2">
    <source>
        <dbReference type="SAM" id="MobiDB-lite"/>
    </source>
</evidence>
<dbReference type="Proteomes" id="UP001315686">
    <property type="component" value="Unassembled WGS sequence"/>
</dbReference>
<dbReference type="InterPro" id="IPR052039">
    <property type="entry name" value="Caspase-related_regulators"/>
</dbReference>
<dbReference type="RefSeq" id="WP_327793422.1">
    <property type="nucleotide sequence ID" value="NZ_JADQAZ010000001.1"/>
</dbReference>
<comment type="caution">
    <text evidence="4">The sequence shown here is derived from an EMBL/GenBank/DDBJ whole genome shotgun (WGS) entry which is preliminary data.</text>
</comment>